<comment type="caution">
    <text evidence="2">The sequence shown here is derived from an EMBL/GenBank/DDBJ whole genome shotgun (WGS) entry which is preliminary data.</text>
</comment>
<dbReference type="SUPFAM" id="SSF53383">
    <property type="entry name" value="PLP-dependent transferases"/>
    <property type="match status" value="1"/>
</dbReference>
<evidence type="ECO:0000256" key="1">
    <source>
        <dbReference type="ARBA" id="ARBA00022898"/>
    </source>
</evidence>
<dbReference type="InterPro" id="IPR000653">
    <property type="entry name" value="DegT/StrS_aminotransferase"/>
</dbReference>
<dbReference type="GO" id="GO:0000271">
    <property type="term" value="P:polysaccharide biosynthetic process"/>
    <property type="evidence" value="ECO:0007669"/>
    <property type="project" value="TreeGrafter"/>
</dbReference>
<dbReference type="GeneID" id="9838451"/>
<dbReference type="AlphaFoldDB" id="A0A096PBC3"/>
<protein>
    <submittedName>
        <fullName evidence="2">Pyridoxal phosphate-dependent transferase, major region, subdomain 2</fullName>
    </submittedName>
</protein>
<dbReference type="Gene3D" id="3.40.640.10">
    <property type="entry name" value="Type I PLP-dependent aspartate aminotransferase-like (Major domain)"/>
    <property type="match status" value="1"/>
</dbReference>
<dbReference type="Proteomes" id="UP000009170">
    <property type="component" value="Unassembled WGS sequence"/>
</dbReference>
<sequence>MDREGFLRDVDEILDTRIFTNLGPFAAKLEATVCSYLNVKHAFAVSNASVGLAMMLRALELRAGGEVILPAYTFIATAHAVIECGLKPIFCDCDPESHLIGVKEVSACFSPNTVAVLAVNLWGLACDVEGLRSFAEENHISLLYDSAHSFGARAPCGTFLGNFGEAEVFSMHATKLFNSFEGGLITTNSDLIAKRLAPMRNFGITGQDQVSCWGSNYKLSEVHAAFALRQLCNIEKLVDLYKENAKTYTKLLEEHCVPGIRNWNESFLSHEGCTHAYVCFEIQQNFPLTRDEVIARLRDNNVFAKRYFFPGLHKCQPYARRLKDLKIPVTEKLCEEVLVLPTGSTVKESDIERVVDLLKKFSKSSPSINKHVNGNTEHEISVDFSHLQEKISYLRDLKCKYEDLTASCERDLSFLEGRLTRISLSRGGDRL</sequence>
<keyword evidence="3" id="KW-1185">Reference proteome</keyword>
<accession>A0A096PBC3</accession>
<dbReference type="InParanoid" id="A0A096PBC3"/>
<keyword evidence="1" id="KW-0663">Pyridoxal phosphate</keyword>
<dbReference type="RefSeq" id="XP_022841231.1">
    <property type="nucleotide sequence ID" value="XM_022982366.1"/>
</dbReference>
<keyword evidence="2" id="KW-0808">Transferase</keyword>
<dbReference type="PIRSF" id="PIRSF000390">
    <property type="entry name" value="PLP_StrS"/>
    <property type="match status" value="1"/>
</dbReference>
<dbReference type="InterPro" id="IPR015421">
    <property type="entry name" value="PyrdxlP-dep_Trfase_major"/>
</dbReference>
<name>A0A096PBC3_OSTTA</name>
<evidence type="ECO:0000313" key="2">
    <source>
        <dbReference type="EMBL" id="CEG01887.1"/>
    </source>
</evidence>
<dbReference type="InterPro" id="IPR015424">
    <property type="entry name" value="PyrdxlP-dep_Trfase"/>
</dbReference>
<reference evidence="3" key="1">
    <citation type="journal article" date="2006" name="Proc. Natl. Acad. Sci. U.S.A.">
        <title>Genome analysis of the smallest free-living eukaryote Ostreococcus tauri unveils many unique features.</title>
        <authorList>
            <person name="Derelle E."/>
            <person name="Ferraz C."/>
            <person name="Rombauts S."/>
            <person name="Rouze P."/>
            <person name="Worden A.Z."/>
            <person name="Robbens S."/>
            <person name="Partensky F."/>
            <person name="Degroeve S."/>
            <person name="Echeynie S."/>
            <person name="Cooke R."/>
            <person name="Saeys Y."/>
            <person name="Wuyts J."/>
            <person name="Jabbari K."/>
            <person name="Bowler C."/>
            <person name="Panaud O."/>
            <person name="Piegu B."/>
            <person name="Ball S.G."/>
            <person name="Ral J.-P."/>
            <person name="Bouget F.-Y."/>
            <person name="Piganeau G."/>
            <person name="De Baets B."/>
            <person name="Picard A."/>
            <person name="Delseny M."/>
            <person name="Demaille J."/>
            <person name="Van de Peer Y."/>
            <person name="Moreau H."/>
        </authorList>
    </citation>
    <scope>NUCLEOTIDE SEQUENCE [LARGE SCALE GENOMIC DNA]</scope>
    <source>
        <strain evidence="3">OTTH 0595 / CCAP 157/2 / RCC745</strain>
    </source>
</reference>
<evidence type="ECO:0000313" key="3">
    <source>
        <dbReference type="Proteomes" id="UP000009170"/>
    </source>
</evidence>
<dbReference type="Pfam" id="PF01041">
    <property type="entry name" value="DegT_DnrJ_EryC1"/>
    <property type="match status" value="1"/>
</dbReference>
<dbReference type="PANTHER" id="PTHR30244">
    <property type="entry name" value="TRANSAMINASE"/>
    <property type="match status" value="1"/>
</dbReference>
<reference evidence="2 3" key="2">
    <citation type="journal article" date="2014" name="BMC Genomics">
        <title>An improved genome of the model marine alga Ostreococcus tauri unfolds by assessing Illumina de novo assemblies.</title>
        <authorList>
            <person name="Blanc-Mathieu R."/>
            <person name="Verhelst B."/>
            <person name="Derelle E."/>
            <person name="Rombauts S."/>
            <person name="Bouget F.Y."/>
            <person name="Carre I."/>
            <person name="Chateau A."/>
            <person name="Eyre-Walker A."/>
            <person name="Grimsley N."/>
            <person name="Moreau H."/>
            <person name="Piegu B."/>
            <person name="Rivals E."/>
            <person name="Schackwitz W."/>
            <person name="Van de Peer Y."/>
            <person name="Piganeau G."/>
        </authorList>
    </citation>
    <scope>NUCLEOTIDE SEQUENCE [LARGE SCALE GENOMIC DNA]</scope>
    <source>
        <strain evidence="3">OTTH 0595 / CCAP 157/2 / RCC745</strain>
    </source>
</reference>
<dbReference type="GO" id="GO:0030170">
    <property type="term" value="F:pyridoxal phosphate binding"/>
    <property type="evidence" value="ECO:0007669"/>
    <property type="project" value="TreeGrafter"/>
</dbReference>
<organism evidence="2 3">
    <name type="scientific">Ostreococcus tauri</name>
    <name type="common">Marine green alga</name>
    <dbReference type="NCBI Taxonomy" id="70448"/>
    <lineage>
        <taxon>Eukaryota</taxon>
        <taxon>Viridiplantae</taxon>
        <taxon>Chlorophyta</taxon>
        <taxon>Mamiellophyceae</taxon>
        <taxon>Mamiellales</taxon>
        <taxon>Bathycoccaceae</taxon>
        <taxon>Ostreococcus</taxon>
    </lineage>
</organism>
<dbReference type="EMBL" id="CAID01000019">
    <property type="protein sequence ID" value="CEG01887.1"/>
    <property type="molecule type" value="Genomic_DNA"/>
</dbReference>
<dbReference type="KEGG" id="ota:OT_ostta19g00040"/>
<dbReference type="GO" id="GO:0008483">
    <property type="term" value="F:transaminase activity"/>
    <property type="evidence" value="ECO:0007669"/>
    <property type="project" value="TreeGrafter"/>
</dbReference>
<dbReference type="CDD" id="cd00616">
    <property type="entry name" value="AHBA_syn"/>
    <property type="match status" value="1"/>
</dbReference>
<proteinExistence type="predicted"/>
<dbReference type="OrthoDB" id="416253at2759"/>
<dbReference type="PANTHER" id="PTHR30244:SF9">
    <property type="entry name" value="PROTEIN RV3402C"/>
    <property type="match status" value="1"/>
</dbReference>
<gene>
    <name evidence="2" type="ORF">OT_ostta19g00040</name>
</gene>